<dbReference type="EMBL" id="KP714103">
    <property type="protein sequence ID" value="AKH40365.1"/>
    <property type="molecule type" value="Genomic_DNA"/>
</dbReference>
<proteinExistence type="predicted"/>
<accession>A0A0F7KIW1</accession>
<feature type="compositionally biased region" description="Polar residues" evidence="1">
    <location>
        <begin position="523"/>
        <end position="543"/>
    </location>
</feature>
<feature type="region of interest" description="Disordered" evidence="1">
    <location>
        <begin position="516"/>
        <end position="559"/>
    </location>
</feature>
<organism evidence="2">
    <name type="scientific">Kallithea virus</name>
    <dbReference type="NCBI Taxonomy" id="1654582"/>
    <lineage>
        <taxon>Viruses</taxon>
        <taxon>Viruses incertae sedis</taxon>
        <taxon>Naldaviricetes</taxon>
        <taxon>Lefavirales</taxon>
        <taxon>Nudiviridae</taxon>
        <taxon>Alphanudivirus</taxon>
        <taxon>Alphanudivirus dromelanogasteris</taxon>
    </lineage>
</organism>
<feature type="region of interest" description="Disordered" evidence="1">
    <location>
        <begin position="600"/>
        <end position="626"/>
    </location>
</feature>
<feature type="compositionally biased region" description="Low complexity" evidence="1">
    <location>
        <begin position="544"/>
        <end position="559"/>
    </location>
</feature>
<reference evidence="2" key="1">
    <citation type="journal article" date="2015" name="PLoS Biol.">
        <title>The Discovery, Distribution, and Evolution of Viruses Associated with Drosophila melanogaster.</title>
        <authorList>
            <person name="Webster C.L."/>
            <person name="Waldron F.M."/>
            <person name="Robertson S."/>
            <person name="Crowson D."/>
            <person name="Ferrari G."/>
            <person name="Quintana J.F."/>
            <person name="Brouqui J.M."/>
            <person name="Bayne E.H."/>
            <person name="Longdon B."/>
            <person name="Buck A.H."/>
            <person name="Lazzaro B.P."/>
            <person name="Akorli J."/>
            <person name="Haddrill P.R."/>
            <person name="Obbard D.J."/>
        </authorList>
    </citation>
    <scope>NUCLEOTIDE SEQUENCE</scope>
</reference>
<evidence type="ECO:0000313" key="2">
    <source>
        <dbReference type="EMBL" id="AKH40365.1"/>
    </source>
</evidence>
<protein>
    <submittedName>
        <fullName evidence="2">Putative gp23-like protein</fullName>
    </submittedName>
</protein>
<sequence>MADKKIFNEETKSRLVDLYSNDFEKIVKQNASINLYNNDVTYLKIQRSMAHQPDVEICNKSCLLDLDNFDFNAMNRAAACLNLVPKSNETVVIEMCLVEKKPNVRFLHSNPSDVGKKNRLLPPRFVIDLDGFDIKPNQGVRVNTGYIVKIPQIAMGKSIKNNEIVNTKMMPQLDVVIIPQIVSKHAGIIPTLYGRDAEDTGLLTINFTTTKDFNPKTSLQVVLNAYHCIRPINSANLINQENKTAVLFKPKDSRSGRWVKNPKIKFCADRFDLKTCPGSLLLDTYDHTKKPIEMYPDQKIKIANIITLFTSRKREWFNPKLVTFAGIYNPNDGSKNSHSGLIAGRSEIINNTHGVVFIKSKITAISVVGTFSEDCRIVNGSFSNLKNYDDIVKRTRQITAALKGLSVGAKACRQIIVKNPDIKIEDLLRVYDYHRSINAEDPQLNEKLKMSDEKLFDSRPSTQNAYSANIYKCLKILAYNFCASDFNEKQLAELSLYSNTVSTKVTVNGVEVYNNEPMDEINNVESSDGQNSKSPSNYDDNGNISPISPSLLIDSKSSSSSSSLPLDVLMEMDSPEAISKQSSSSFSVKRVASDGGDVLINNPEIIKTGDDDPINKCQQSKRLKME</sequence>
<evidence type="ECO:0000256" key="1">
    <source>
        <dbReference type="SAM" id="MobiDB-lite"/>
    </source>
</evidence>
<name>A0A0F7KIW1_9VIRU</name>